<evidence type="ECO:0000313" key="1">
    <source>
        <dbReference type="EMBL" id="CAG8792886.1"/>
    </source>
</evidence>
<comment type="caution">
    <text evidence="1">The sequence shown here is derived from an EMBL/GenBank/DDBJ whole genome shotgun (WGS) entry which is preliminary data.</text>
</comment>
<dbReference type="EMBL" id="CAJVQC010053429">
    <property type="protein sequence ID" value="CAG8792886.1"/>
    <property type="molecule type" value="Genomic_DNA"/>
</dbReference>
<gene>
    <name evidence="1" type="ORF">RPERSI_LOCUS19477</name>
</gene>
<dbReference type="Proteomes" id="UP000789920">
    <property type="component" value="Unassembled WGS sequence"/>
</dbReference>
<reference evidence="1" key="1">
    <citation type="submission" date="2021-06" db="EMBL/GenBank/DDBJ databases">
        <authorList>
            <person name="Kallberg Y."/>
            <person name="Tangrot J."/>
            <person name="Rosling A."/>
        </authorList>
    </citation>
    <scope>NUCLEOTIDE SEQUENCE</scope>
    <source>
        <strain evidence="1">MA461A</strain>
    </source>
</reference>
<sequence length="77" mass="8983">MSTKRKSYMVKQKLEIISKAKEMSNKAVVQIFGVDHSQVSRWQKQEKKEVLNKWVVQLRQDSLAKLLKLQILGAKDL</sequence>
<organism evidence="1 2">
    <name type="scientific">Racocetra persica</name>
    <dbReference type="NCBI Taxonomy" id="160502"/>
    <lineage>
        <taxon>Eukaryota</taxon>
        <taxon>Fungi</taxon>
        <taxon>Fungi incertae sedis</taxon>
        <taxon>Mucoromycota</taxon>
        <taxon>Glomeromycotina</taxon>
        <taxon>Glomeromycetes</taxon>
        <taxon>Diversisporales</taxon>
        <taxon>Gigasporaceae</taxon>
        <taxon>Racocetra</taxon>
    </lineage>
</organism>
<name>A0ACA9RHI6_9GLOM</name>
<keyword evidence="2" id="KW-1185">Reference proteome</keyword>
<accession>A0ACA9RHI6</accession>
<protein>
    <submittedName>
        <fullName evidence="1">24352_t:CDS:1</fullName>
    </submittedName>
</protein>
<proteinExistence type="predicted"/>
<evidence type="ECO:0000313" key="2">
    <source>
        <dbReference type="Proteomes" id="UP000789920"/>
    </source>
</evidence>